<evidence type="ECO:0000256" key="2">
    <source>
        <dbReference type="ARBA" id="ARBA00011838"/>
    </source>
</evidence>
<dbReference type="GO" id="GO:0006412">
    <property type="term" value="P:translation"/>
    <property type="evidence" value="ECO:0007669"/>
    <property type="project" value="UniProtKB-UniRule"/>
</dbReference>
<evidence type="ECO:0000256" key="7">
    <source>
        <dbReference type="SAM" id="MobiDB-lite"/>
    </source>
</evidence>
<feature type="region of interest" description="Disordered" evidence="7">
    <location>
        <begin position="49"/>
        <end position="79"/>
    </location>
</feature>
<dbReference type="HAMAP" id="MF_01328_B">
    <property type="entry name" value="Ribosomal_uL4_B"/>
    <property type="match status" value="1"/>
</dbReference>
<keyword evidence="3 6" id="KW-0689">Ribosomal protein</keyword>
<dbReference type="PANTHER" id="PTHR10746:SF6">
    <property type="entry name" value="LARGE RIBOSOMAL SUBUNIT PROTEIN UL4M"/>
    <property type="match status" value="1"/>
</dbReference>
<dbReference type="Pfam" id="PF00573">
    <property type="entry name" value="Ribosomal_L4"/>
    <property type="match status" value="1"/>
</dbReference>
<keyword evidence="6" id="KW-0699">rRNA-binding</keyword>
<accession>A0A8J6LIF7</accession>
<evidence type="ECO:0000256" key="5">
    <source>
        <dbReference type="ARBA" id="ARBA00035244"/>
    </source>
</evidence>
<evidence type="ECO:0000256" key="3">
    <source>
        <dbReference type="ARBA" id="ARBA00022980"/>
    </source>
</evidence>
<dbReference type="InterPro" id="IPR013005">
    <property type="entry name" value="Ribosomal_uL4-like"/>
</dbReference>
<dbReference type="GO" id="GO:0003735">
    <property type="term" value="F:structural constituent of ribosome"/>
    <property type="evidence" value="ECO:0007669"/>
    <property type="project" value="InterPro"/>
</dbReference>
<dbReference type="EMBL" id="JAAKDE010000004">
    <property type="protein sequence ID" value="MBA2132571.1"/>
    <property type="molecule type" value="Genomic_DNA"/>
</dbReference>
<dbReference type="NCBIfam" id="TIGR03953">
    <property type="entry name" value="rplD_bact"/>
    <property type="match status" value="1"/>
</dbReference>
<dbReference type="InterPro" id="IPR002136">
    <property type="entry name" value="Ribosomal_uL4"/>
</dbReference>
<protein>
    <recommendedName>
        <fullName evidence="5 6">Large ribosomal subunit protein uL4</fullName>
    </recommendedName>
</protein>
<dbReference type="InterPro" id="IPR023574">
    <property type="entry name" value="Ribosomal_uL4_dom_sf"/>
</dbReference>
<dbReference type="SUPFAM" id="SSF52166">
    <property type="entry name" value="Ribosomal protein L4"/>
    <property type="match status" value="1"/>
</dbReference>
<comment type="similarity">
    <text evidence="1 6">Belongs to the universal ribosomal protein uL4 family.</text>
</comment>
<keyword evidence="6" id="KW-0694">RNA-binding</keyword>
<keyword evidence="4 6" id="KW-0687">Ribonucleoprotein</keyword>
<feature type="compositionally biased region" description="Basic residues" evidence="7">
    <location>
        <begin position="65"/>
        <end position="78"/>
    </location>
</feature>
<dbReference type="GO" id="GO:0019843">
    <property type="term" value="F:rRNA binding"/>
    <property type="evidence" value="ECO:0007669"/>
    <property type="project" value="UniProtKB-UniRule"/>
</dbReference>
<evidence type="ECO:0000256" key="4">
    <source>
        <dbReference type="ARBA" id="ARBA00023274"/>
    </source>
</evidence>
<dbReference type="GO" id="GO:1990904">
    <property type="term" value="C:ribonucleoprotein complex"/>
    <property type="evidence" value="ECO:0007669"/>
    <property type="project" value="UniProtKB-KW"/>
</dbReference>
<keyword evidence="9" id="KW-1185">Reference proteome</keyword>
<evidence type="ECO:0000313" key="9">
    <source>
        <dbReference type="Proteomes" id="UP000657177"/>
    </source>
</evidence>
<dbReference type="Gene3D" id="3.40.1370.10">
    <property type="match status" value="1"/>
</dbReference>
<dbReference type="RefSeq" id="WP_181339009.1">
    <property type="nucleotide sequence ID" value="NZ_JAAKDE010000004.1"/>
</dbReference>
<evidence type="ECO:0000256" key="6">
    <source>
        <dbReference type="HAMAP-Rule" id="MF_01328"/>
    </source>
</evidence>
<dbReference type="GO" id="GO:0005840">
    <property type="term" value="C:ribosome"/>
    <property type="evidence" value="ECO:0007669"/>
    <property type="project" value="UniProtKB-KW"/>
</dbReference>
<dbReference type="PANTHER" id="PTHR10746">
    <property type="entry name" value="50S RIBOSOMAL PROTEIN L4"/>
    <property type="match status" value="1"/>
</dbReference>
<evidence type="ECO:0000313" key="8">
    <source>
        <dbReference type="EMBL" id="MBA2132571.1"/>
    </source>
</evidence>
<dbReference type="AlphaFoldDB" id="A0A8J6LIF7"/>
<comment type="function">
    <text evidence="6">One of the primary rRNA binding proteins, this protein initially binds near the 5'-end of the 23S rRNA. It is important during the early stages of 50S assembly. It makes multiple contacts with different domains of the 23S rRNA in the assembled 50S subunit and ribosome.</text>
</comment>
<comment type="function">
    <text evidence="6">Forms part of the polypeptide exit tunnel.</text>
</comment>
<comment type="caution">
    <text evidence="8">The sequence shown here is derived from an EMBL/GenBank/DDBJ whole genome shotgun (WGS) entry which is preliminary data.</text>
</comment>
<dbReference type="Proteomes" id="UP000657177">
    <property type="component" value="Unassembled WGS sequence"/>
</dbReference>
<evidence type="ECO:0000256" key="1">
    <source>
        <dbReference type="ARBA" id="ARBA00010528"/>
    </source>
</evidence>
<comment type="subunit">
    <text evidence="2 6">Part of the 50S ribosomal subunit.</text>
</comment>
<organism evidence="8 9">
    <name type="scientific">Capillibacterium thermochitinicola</name>
    <dbReference type="NCBI Taxonomy" id="2699427"/>
    <lineage>
        <taxon>Bacteria</taxon>
        <taxon>Bacillati</taxon>
        <taxon>Bacillota</taxon>
        <taxon>Capillibacterium</taxon>
    </lineage>
</organism>
<gene>
    <name evidence="6 8" type="primary">rplD</name>
    <name evidence="8" type="ORF">G5B42_03305</name>
</gene>
<proteinExistence type="inferred from homology"/>
<sequence>MPILPVYNMDGKKVGEMNLADTVFATNINEHLLHQAVLMQLASRRLGTAKAKTRGEVRGGGAKPWRQKGTSRARHGSRRSPLWVGGGVVFPPVPRAYGFKMPKKAWRQALRSALTAKVKDDKLIILEDLKFETPKTKAALAVLNNLNVANAKTLVVLAEKDENVTKSVRNLPGVSSMKTDGLNVYDILLHDHLLLTKEAVGRIEEALA</sequence>
<name>A0A8J6LIF7_9FIRM</name>
<reference evidence="8" key="1">
    <citation type="submission" date="2020-06" db="EMBL/GenBank/DDBJ databases">
        <title>Novel chitinolytic bacterium.</title>
        <authorList>
            <person name="Ungkulpasvich U."/>
            <person name="Kosugi A."/>
            <person name="Uke A."/>
        </authorList>
    </citation>
    <scope>NUCLEOTIDE SEQUENCE</scope>
    <source>
        <strain evidence="8">UUS1-1</strain>
    </source>
</reference>